<sequence length="138" mass="15063">MMVSKKKMGRPSKLTVSLEKAKAYLMGEYKTVGDVVPNIAGLACYLNISRSTIYEWSSSSNVEFSDIVEGILALQENKLLNSGLKGEFNPTITKLMLSKHGYADKQETELSGKAGGAIKTDNKISIEFIGIPQRESAN</sequence>
<dbReference type="Pfam" id="PF16677">
    <property type="entry name" value="GP3_package"/>
    <property type="match status" value="1"/>
</dbReference>
<dbReference type="Proteomes" id="UP000792865">
    <property type="component" value="Chromosome"/>
</dbReference>
<name>A0AAC9VJH2_9ENTR</name>
<dbReference type="OMA" id="TIYEWSS"/>
<reference evidence="1" key="1">
    <citation type="submission" date="2017-08" db="EMBL/GenBank/DDBJ databases">
        <title>Genome sequence of Candidatus Hamiltonella defensa from Acyrthosiphon pisum strain MI47.</title>
        <authorList>
            <person name="Patel V.A."/>
            <person name="Chevignon G."/>
            <person name="Russell J.A."/>
            <person name="Oliver K.M."/>
        </authorList>
    </citation>
    <scope>NUCLEOTIDE SEQUENCE</scope>
    <source>
        <strain evidence="1">MI47</strain>
    </source>
</reference>
<dbReference type="GeneID" id="66261277"/>
<dbReference type="AlphaFoldDB" id="A0AAC9VJH2"/>
<dbReference type="Gene3D" id="1.10.132.80">
    <property type="match status" value="1"/>
</dbReference>
<organism evidence="1 2">
    <name type="scientific">Candidatus Williamhamiltonella defendens</name>
    <dbReference type="NCBI Taxonomy" id="138072"/>
    <lineage>
        <taxon>Bacteria</taxon>
        <taxon>Pseudomonadati</taxon>
        <taxon>Pseudomonadota</taxon>
        <taxon>Gammaproteobacteria</taxon>
        <taxon>Enterobacterales</taxon>
        <taxon>Enterobacteriaceae</taxon>
        <taxon>aphid secondary symbionts</taxon>
        <taxon>Candidatus Williamhamiltonella</taxon>
    </lineage>
</organism>
<protein>
    <recommendedName>
        <fullName evidence="3">DNA-packaging protein</fullName>
    </recommendedName>
</protein>
<dbReference type="InterPro" id="IPR032066">
    <property type="entry name" value="GP3_package"/>
</dbReference>
<accession>A0AAC9VJH2</accession>
<evidence type="ECO:0000313" key="2">
    <source>
        <dbReference type="Proteomes" id="UP000792865"/>
    </source>
</evidence>
<dbReference type="SMR" id="A0AAC9VJH2"/>
<dbReference type="EMBL" id="CP022932">
    <property type="protein sequence ID" value="ASV34118.1"/>
    <property type="molecule type" value="Genomic_DNA"/>
</dbReference>
<evidence type="ECO:0000313" key="1">
    <source>
        <dbReference type="EMBL" id="ASV34118.1"/>
    </source>
</evidence>
<gene>
    <name evidence="1" type="ORF">CJJ18_09290</name>
</gene>
<evidence type="ECO:0008006" key="3">
    <source>
        <dbReference type="Google" id="ProtNLM"/>
    </source>
</evidence>
<dbReference type="RefSeq" id="WP_015874053.1">
    <property type="nucleotide sequence ID" value="NZ_CP017605.1"/>
</dbReference>
<proteinExistence type="predicted"/>